<dbReference type="Gramene" id="Os04t0659150-00">
    <property type="protein sequence ID" value="Os04t0659150-00"/>
    <property type="gene ID" value="Os04g0659150"/>
</dbReference>
<reference evidence="1 2" key="3">
    <citation type="journal article" date="2013" name="Rice">
        <title>Improvement of the Oryza sativa Nipponbare reference genome using next generation sequence and optical map data.</title>
        <authorList>
            <person name="Kawahara Y."/>
            <person name="de la Bastide M."/>
            <person name="Hamilton J.P."/>
            <person name="Kanamori H."/>
            <person name="McCombie W.R."/>
            <person name="Ouyang S."/>
            <person name="Schwartz D.C."/>
            <person name="Tanaka T."/>
            <person name="Wu J."/>
            <person name="Zhou S."/>
            <person name="Childs K.L."/>
            <person name="Davidson R.M."/>
            <person name="Lin H."/>
            <person name="Quesada-Ocampo L."/>
            <person name="Vaillancourt B."/>
            <person name="Sakai H."/>
            <person name="Lee S.S."/>
            <person name="Kim J."/>
            <person name="Numa H."/>
            <person name="Itoh T."/>
            <person name="Buell C.R."/>
            <person name="Matsumoto T."/>
        </authorList>
    </citation>
    <scope>NUCLEOTIDE SEQUENCE [LARGE SCALE GENOMIC DNA]</scope>
    <source>
        <strain evidence="2">cv. Nipponbare</strain>
    </source>
</reference>
<organism evidence="1 2">
    <name type="scientific">Oryza sativa subsp. japonica</name>
    <name type="common">Rice</name>
    <dbReference type="NCBI Taxonomy" id="39947"/>
    <lineage>
        <taxon>Eukaryota</taxon>
        <taxon>Viridiplantae</taxon>
        <taxon>Streptophyta</taxon>
        <taxon>Embryophyta</taxon>
        <taxon>Tracheophyta</taxon>
        <taxon>Spermatophyta</taxon>
        <taxon>Magnoliopsida</taxon>
        <taxon>Liliopsida</taxon>
        <taxon>Poales</taxon>
        <taxon>Poaceae</taxon>
        <taxon>BOP clade</taxon>
        <taxon>Oryzoideae</taxon>
        <taxon>Oryzeae</taxon>
        <taxon>Oryzinae</taxon>
        <taxon>Oryza</taxon>
        <taxon>Oryza sativa</taxon>
    </lineage>
</organism>
<dbReference type="STRING" id="39947.A0A0P0WFU7"/>
<evidence type="ECO:0000313" key="2">
    <source>
        <dbReference type="Proteomes" id="UP000059680"/>
    </source>
</evidence>
<dbReference type="SUPFAM" id="SSF48371">
    <property type="entry name" value="ARM repeat"/>
    <property type="match status" value="1"/>
</dbReference>
<dbReference type="InterPro" id="IPR016024">
    <property type="entry name" value="ARM-type_fold"/>
</dbReference>
<gene>
    <name evidence="1" type="ordered locus">Os04g0659150</name>
    <name evidence="1" type="ORF">OSNPB_040659150</name>
</gene>
<name>A0A0P0WFU7_ORYSJ</name>
<dbReference type="eggNOG" id="KOG3706">
    <property type="taxonomic scope" value="Eukaryota"/>
</dbReference>
<keyword evidence="2" id="KW-1185">Reference proteome</keyword>
<dbReference type="AlphaFoldDB" id="A0A0P0WFU7"/>
<reference evidence="1 2" key="2">
    <citation type="journal article" date="2013" name="Plant Cell Physiol.">
        <title>Rice Annotation Project Database (RAP-DB): an integrative and interactive database for rice genomics.</title>
        <authorList>
            <person name="Sakai H."/>
            <person name="Lee S.S."/>
            <person name="Tanaka T."/>
            <person name="Numa H."/>
            <person name="Kim J."/>
            <person name="Kawahara Y."/>
            <person name="Wakimoto H."/>
            <person name="Yang C.C."/>
            <person name="Iwamoto M."/>
            <person name="Abe T."/>
            <person name="Yamada Y."/>
            <person name="Muto A."/>
            <person name="Inokuchi H."/>
            <person name="Ikemura T."/>
            <person name="Matsumoto T."/>
            <person name="Sasaki T."/>
            <person name="Itoh T."/>
        </authorList>
    </citation>
    <scope>NUCLEOTIDE SEQUENCE [LARGE SCALE GENOMIC DNA]</scope>
    <source>
        <strain evidence="2">cv. Nipponbare</strain>
    </source>
</reference>
<dbReference type="EMBL" id="AP014960">
    <property type="protein sequence ID" value="BAS91432.1"/>
    <property type="molecule type" value="Genomic_DNA"/>
</dbReference>
<dbReference type="InParanoid" id="A0A0P0WFU7"/>
<protein>
    <submittedName>
        <fullName evidence="1">Os04g0659150 protein</fullName>
    </submittedName>
</protein>
<accession>A0A0P0WFU7</accession>
<evidence type="ECO:0000313" key="1">
    <source>
        <dbReference type="EMBL" id="BAS91432.1"/>
    </source>
</evidence>
<dbReference type="SMR" id="A0A0P0WFU7"/>
<dbReference type="PaxDb" id="39947-A0A0P0WFU7"/>
<reference evidence="2" key="1">
    <citation type="journal article" date="2005" name="Nature">
        <title>The map-based sequence of the rice genome.</title>
        <authorList>
            <consortium name="International rice genome sequencing project (IRGSP)"/>
            <person name="Matsumoto T."/>
            <person name="Wu J."/>
            <person name="Kanamori H."/>
            <person name="Katayose Y."/>
            <person name="Fujisawa M."/>
            <person name="Namiki N."/>
            <person name="Mizuno H."/>
            <person name="Yamamoto K."/>
            <person name="Antonio B.A."/>
            <person name="Baba T."/>
            <person name="Sakata K."/>
            <person name="Nagamura Y."/>
            <person name="Aoki H."/>
            <person name="Arikawa K."/>
            <person name="Arita K."/>
            <person name="Bito T."/>
            <person name="Chiden Y."/>
            <person name="Fujitsuka N."/>
            <person name="Fukunaka R."/>
            <person name="Hamada M."/>
            <person name="Harada C."/>
            <person name="Hayashi A."/>
            <person name="Hijishita S."/>
            <person name="Honda M."/>
            <person name="Hosokawa S."/>
            <person name="Ichikawa Y."/>
            <person name="Idonuma A."/>
            <person name="Iijima M."/>
            <person name="Ikeda M."/>
            <person name="Ikeno M."/>
            <person name="Ito K."/>
            <person name="Ito S."/>
            <person name="Ito T."/>
            <person name="Ito Y."/>
            <person name="Ito Y."/>
            <person name="Iwabuchi A."/>
            <person name="Kamiya K."/>
            <person name="Karasawa W."/>
            <person name="Kurita K."/>
            <person name="Katagiri S."/>
            <person name="Kikuta A."/>
            <person name="Kobayashi H."/>
            <person name="Kobayashi N."/>
            <person name="Machita K."/>
            <person name="Maehara T."/>
            <person name="Masukawa M."/>
            <person name="Mizubayashi T."/>
            <person name="Mukai Y."/>
            <person name="Nagasaki H."/>
            <person name="Nagata Y."/>
            <person name="Naito S."/>
            <person name="Nakashima M."/>
            <person name="Nakama Y."/>
            <person name="Nakamichi Y."/>
            <person name="Nakamura M."/>
            <person name="Meguro A."/>
            <person name="Negishi M."/>
            <person name="Ohta I."/>
            <person name="Ohta T."/>
            <person name="Okamoto M."/>
            <person name="Ono N."/>
            <person name="Saji S."/>
            <person name="Sakaguchi M."/>
            <person name="Sakai K."/>
            <person name="Shibata M."/>
            <person name="Shimokawa T."/>
            <person name="Song J."/>
            <person name="Takazaki Y."/>
            <person name="Terasawa K."/>
            <person name="Tsugane M."/>
            <person name="Tsuji K."/>
            <person name="Ueda S."/>
            <person name="Waki K."/>
            <person name="Yamagata H."/>
            <person name="Yamamoto M."/>
            <person name="Yamamoto S."/>
            <person name="Yamane H."/>
            <person name="Yoshiki S."/>
            <person name="Yoshihara R."/>
            <person name="Yukawa K."/>
            <person name="Zhong H."/>
            <person name="Yano M."/>
            <person name="Yuan Q."/>
            <person name="Ouyang S."/>
            <person name="Liu J."/>
            <person name="Jones K.M."/>
            <person name="Gansberger K."/>
            <person name="Moffat K."/>
            <person name="Hill J."/>
            <person name="Bera J."/>
            <person name="Fadrosh D."/>
            <person name="Jin S."/>
            <person name="Johri S."/>
            <person name="Kim M."/>
            <person name="Overton L."/>
            <person name="Reardon M."/>
            <person name="Tsitrin T."/>
            <person name="Vuong H."/>
            <person name="Weaver B."/>
            <person name="Ciecko A."/>
            <person name="Tallon L."/>
            <person name="Jackson J."/>
            <person name="Pai G."/>
            <person name="Aken S.V."/>
            <person name="Utterback T."/>
            <person name="Reidmuller S."/>
            <person name="Feldblyum T."/>
            <person name="Hsiao J."/>
            <person name="Zismann V."/>
            <person name="Iobst S."/>
            <person name="de Vazeille A.R."/>
            <person name="Buell C.R."/>
            <person name="Ying K."/>
            <person name="Li Y."/>
            <person name="Lu T."/>
            <person name="Huang Y."/>
            <person name="Zhao Q."/>
            <person name="Feng Q."/>
            <person name="Zhang L."/>
            <person name="Zhu J."/>
            <person name="Weng Q."/>
            <person name="Mu J."/>
            <person name="Lu Y."/>
            <person name="Fan D."/>
            <person name="Liu Y."/>
            <person name="Guan J."/>
            <person name="Zhang Y."/>
            <person name="Yu S."/>
            <person name="Liu X."/>
            <person name="Zhang Y."/>
            <person name="Hong G."/>
            <person name="Han B."/>
            <person name="Choisne N."/>
            <person name="Demange N."/>
            <person name="Orjeda G."/>
            <person name="Samain S."/>
            <person name="Cattolico L."/>
            <person name="Pelletier E."/>
            <person name="Couloux A."/>
            <person name="Segurens B."/>
            <person name="Wincker P."/>
            <person name="D'Hont A."/>
            <person name="Scarpelli C."/>
            <person name="Weissenbach J."/>
            <person name="Salanoubat M."/>
            <person name="Quetier F."/>
            <person name="Yu Y."/>
            <person name="Kim H.R."/>
            <person name="Rambo T."/>
            <person name="Currie J."/>
            <person name="Collura K."/>
            <person name="Luo M."/>
            <person name="Yang T."/>
            <person name="Ammiraju J.S.S."/>
            <person name="Engler F."/>
            <person name="Soderlund C."/>
            <person name="Wing R.A."/>
            <person name="Palmer L.E."/>
            <person name="de la Bastide M."/>
            <person name="Spiegel L."/>
            <person name="Nascimento L."/>
            <person name="Zutavern T."/>
            <person name="O'Shaughnessy A."/>
            <person name="Dike S."/>
            <person name="Dedhia N."/>
            <person name="Preston R."/>
            <person name="Balija V."/>
            <person name="McCombie W.R."/>
            <person name="Chow T."/>
            <person name="Chen H."/>
            <person name="Chung M."/>
            <person name="Chen C."/>
            <person name="Shaw J."/>
            <person name="Wu H."/>
            <person name="Hsiao K."/>
            <person name="Chao Y."/>
            <person name="Chu M."/>
            <person name="Cheng C."/>
            <person name="Hour A."/>
            <person name="Lee P."/>
            <person name="Lin S."/>
            <person name="Lin Y."/>
            <person name="Liou J."/>
            <person name="Liu S."/>
            <person name="Hsing Y."/>
            <person name="Raghuvanshi S."/>
            <person name="Mohanty A."/>
            <person name="Bharti A.K."/>
            <person name="Gaur A."/>
            <person name="Gupta V."/>
            <person name="Kumar D."/>
            <person name="Ravi V."/>
            <person name="Vij S."/>
            <person name="Kapur A."/>
            <person name="Khurana P."/>
            <person name="Khurana P."/>
            <person name="Khurana J.P."/>
            <person name="Tyagi A.K."/>
            <person name="Gaikwad K."/>
            <person name="Singh A."/>
            <person name="Dalal V."/>
            <person name="Srivastava S."/>
            <person name="Dixit A."/>
            <person name="Pal A.K."/>
            <person name="Ghazi I.A."/>
            <person name="Yadav M."/>
            <person name="Pandit A."/>
            <person name="Bhargava A."/>
            <person name="Sureshbabu K."/>
            <person name="Batra K."/>
            <person name="Sharma T.R."/>
            <person name="Mohapatra T."/>
            <person name="Singh N.K."/>
            <person name="Messing J."/>
            <person name="Nelson A.B."/>
            <person name="Fuks G."/>
            <person name="Kavchok S."/>
            <person name="Keizer G."/>
            <person name="Linton E."/>
            <person name="Llaca V."/>
            <person name="Song R."/>
            <person name="Tanyolac B."/>
            <person name="Young S."/>
            <person name="Ho-Il K."/>
            <person name="Hahn J.H."/>
            <person name="Sangsakoo G."/>
            <person name="Vanavichit A."/>
            <person name="de Mattos Luiz.A.T."/>
            <person name="Zimmer P.D."/>
            <person name="Malone G."/>
            <person name="Dellagostin O."/>
            <person name="de Oliveira A.C."/>
            <person name="Bevan M."/>
            <person name="Bancroft I."/>
            <person name="Minx P."/>
            <person name="Cordum H."/>
            <person name="Wilson R."/>
            <person name="Cheng Z."/>
            <person name="Jin W."/>
            <person name="Jiang J."/>
            <person name="Leong S.A."/>
            <person name="Iwama H."/>
            <person name="Gojobori T."/>
            <person name="Itoh T."/>
            <person name="Niimura Y."/>
            <person name="Fujii Y."/>
            <person name="Habara T."/>
            <person name="Sakai H."/>
            <person name="Sato Y."/>
            <person name="Wilson G."/>
            <person name="Kumar K."/>
            <person name="McCouch S."/>
            <person name="Juretic N."/>
            <person name="Hoen D."/>
            <person name="Wright S."/>
            <person name="Bruskiewich R."/>
            <person name="Bureau T."/>
            <person name="Miyao A."/>
            <person name="Hirochika H."/>
            <person name="Nishikawa T."/>
            <person name="Kadowaki K."/>
            <person name="Sugiura M."/>
            <person name="Burr B."/>
            <person name="Sasaki T."/>
        </authorList>
    </citation>
    <scope>NUCLEOTIDE SEQUENCE [LARGE SCALE GENOMIC DNA]</scope>
    <source>
        <strain evidence="2">cv. Nipponbare</strain>
    </source>
</reference>
<proteinExistence type="predicted"/>
<dbReference type="FunCoup" id="A0A0P0WFU7">
    <property type="interactions" value="76"/>
</dbReference>
<dbReference type="Proteomes" id="UP000059680">
    <property type="component" value="Chromosome 4"/>
</dbReference>
<sequence length="181" mass="18920">MKKRKRRGGGASAAFDRSVFPILLAAAARSTHRRTPHGSDSTVARLLRRALSRSRPSLHPLPASLVAILPLLLTSSSASVAALSCEVLGAAALQSMEASETLASDAAIADCLARALRRGSQRVAEAACNAIMDLSASSAGREHLAGSAVLQSILWNLFLESLISEALSAQKVLLKQINPST</sequence>